<feature type="transmembrane region" description="Helical" evidence="1">
    <location>
        <begin position="880"/>
        <end position="900"/>
    </location>
</feature>
<reference evidence="2 3" key="1">
    <citation type="submission" date="2019-11" db="EMBL/GenBank/DDBJ databases">
        <authorList>
            <person name="Zheng R.K."/>
            <person name="Sun C.M."/>
        </authorList>
    </citation>
    <scope>NUCLEOTIDE SEQUENCE [LARGE SCALE GENOMIC DNA]</scope>
    <source>
        <strain evidence="2 3">SRB007</strain>
    </source>
</reference>
<dbReference type="Pfam" id="PF00873">
    <property type="entry name" value="ACR_tran"/>
    <property type="match status" value="1"/>
</dbReference>
<dbReference type="SUPFAM" id="SSF82693">
    <property type="entry name" value="Multidrug efflux transporter AcrB pore domain, PN1, PN2, PC1 and PC2 subdomains"/>
    <property type="match status" value="2"/>
</dbReference>
<dbReference type="Gene3D" id="3.30.70.1430">
    <property type="entry name" value="Multidrug efflux transporter AcrB pore domain"/>
    <property type="match status" value="2"/>
</dbReference>
<organism evidence="2 3">
    <name type="scientific">Pseudodesulfovibrio cashew</name>
    <dbReference type="NCBI Taxonomy" id="2678688"/>
    <lineage>
        <taxon>Bacteria</taxon>
        <taxon>Pseudomonadati</taxon>
        <taxon>Thermodesulfobacteriota</taxon>
        <taxon>Desulfovibrionia</taxon>
        <taxon>Desulfovibrionales</taxon>
        <taxon>Desulfovibrionaceae</taxon>
    </lineage>
</organism>
<dbReference type="PANTHER" id="PTHR32063">
    <property type="match status" value="1"/>
</dbReference>
<dbReference type="Proteomes" id="UP000428328">
    <property type="component" value="Chromosome"/>
</dbReference>
<protein>
    <submittedName>
        <fullName evidence="2">MMPL family transporter</fullName>
    </submittedName>
</protein>
<dbReference type="Gene3D" id="3.30.2090.10">
    <property type="entry name" value="Multidrug efflux transporter AcrB TolC docking domain, DN and DC subdomains"/>
    <property type="match status" value="2"/>
</dbReference>
<keyword evidence="1" id="KW-1133">Transmembrane helix</keyword>
<dbReference type="PRINTS" id="PR00702">
    <property type="entry name" value="ACRIFLAVINRP"/>
</dbReference>
<feature type="transmembrane region" description="Helical" evidence="1">
    <location>
        <begin position="856"/>
        <end position="873"/>
    </location>
</feature>
<dbReference type="GO" id="GO:0005886">
    <property type="term" value="C:plasma membrane"/>
    <property type="evidence" value="ECO:0007669"/>
    <property type="project" value="TreeGrafter"/>
</dbReference>
<dbReference type="PANTHER" id="PTHR32063:SF18">
    <property type="entry name" value="CATION EFFLUX SYSTEM PROTEIN"/>
    <property type="match status" value="1"/>
</dbReference>
<dbReference type="GO" id="GO:0042910">
    <property type="term" value="F:xenobiotic transmembrane transporter activity"/>
    <property type="evidence" value="ECO:0007669"/>
    <property type="project" value="TreeGrafter"/>
</dbReference>
<feature type="transmembrane region" description="Helical" evidence="1">
    <location>
        <begin position="12"/>
        <end position="32"/>
    </location>
</feature>
<dbReference type="KEGG" id="psel:GM415_09370"/>
<dbReference type="EMBL" id="CP046400">
    <property type="protein sequence ID" value="QGY40326.1"/>
    <property type="molecule type" value="Genomic_DNA"/>
</dbReference>
<feature type="transmembrane region" description="Helical" evidence="1">
    <location>
        <begin position="334"/>
        <end position="352"/>
    </location>
</feature>
<accession>A0A6I6JC25</accession>
<proteinExistence type="predicted"/>
<dbReference type="Gene3D" id="3.30.70.1440">
    <property type="entry name" value="Multidrug efflux transporter AcrB pore domain"/>
    <property type="match status" value="1"/>
</dbReference>
<gene>
    <name evidence="2" type="ORF">GM415_09370</name>
</gene>
<feature type="transmembrane region" description="Helical" evidence="1">
    <location>
        <begin position="462"/>
        <end position="489"/>
    </location>
</feature>
<dbReference type="AlphaFoldDB" id="A0A6I6JC25"/>
<dbReference type="RefSeq" id="WP_158947547.1">
    <property type="nucleotide sequence ID" value="NZ_CP046400.1"/>
</dbReference>
<dbReference type="Gene3D" id="1.20.1640.10">
    <property type="entry name" value="Multidrug efflux transporter AcrB transmembrane domain"/>
    <property type="match status" value="2"/>
</dbReference>
<dbReference type="InterPro" id="IPR027463">
    <property type="entry name" value="AcrB_DN_DC_subdom"/>
</dbReference>
<feature type="transmembrane region" description="Helical" evidence="1">
    <location>
        <begin position="983"/>
        <end position="1006"/>
    </location>
</feature>
<feature type="transmembrane region" description="Helical" evidence="1">
    <location>
        <begin position="386"/>
        <end position="410"/>
    </location>
</feature>
<dbReference type="InterPro" id="IPR001036">
    <property type="entry name" value="Acrflvin-R"/>
</dbReference>
<feature type="transmembrane region" description="Helical" evidence="1">
    <location>
        <begin position="509"/>
        <end position="535"/>
    </location>
</feature>
<keyword evidence="3" id="KW-1185">Reference proteome</keyword>
<name>A0A6I6JC25_9BACT</name>
<feature type="transmembrane region" description="Helical" evidence="1">
    <location>
        <begin position="954"/>
        <end position="971"/>
    </location>
</feature>
<dbReference type="SUPFAM" id="SSF82866">
    <property type="entry name" value="Multidrug efflux transporter AcrB transmembrane domain"/>
    <property type="match status" value="2"/>
</dbReference>
<sequence length="1030" mass="114157">MNLAKWCIENNRTALVLFLIIALGGVMTFISIPKDEDPDFTIRTALVTTVFPGAPPQRVEELVTDKLEESIREMSEVKVVKSQSMSNLSIIEVEFLDSIKNMTPIWQKLRNKVDDAAPSLPPEAQTPMVNDEFGDVFGILIAITGDGYTYRELKDAADDMRDQLLKIDGVGKVERWGVQAERIYVDFTNSRMAASNISPFALAQVIDRQNTIQPSGSSRVGSERIVIEPSGEFNSVDDIYSLAIRPEGEKSSVRLADVTNITRGFADPASTMARYNGQPCLMLALSMADGGNITELGERVTQRLNELRANMYIGLDADVVVFQPDYVNEAISNFMINLLESFLFVVVVILAFAGLRTGLIAGSLVPMAMLGCIGLMPYFNVGLQRISIASLIISLGILVDNGVVVSEAILVRLASGEDRLKAVTHAVSELWMPLLAASLTTVFAFLPIPLAEKPVGEFCQSLFIVVSLTLICSWGLSMSMVPMMCYYVLKPKISIPTYAGRLYRSYRGLLLFSLRNRTVFLGGVLVMCVVAMWAFQFVPKMFFPPNERAQFTIDFWQPYGTDIAATKDRTAKLEQFLLADEEVVSVGTFVGHGGPRWYLPLNLEQMNNNLATLIVNTKDIPSVDRVIERTEAALEEHFPDADCSLKKLMNGPPVGAKLQIRLSGPDIETLYSLRDKIAAIVDEQHGITRVWDDWGQWTKKMLVDVDQDKAREAGITSFDVAVSLQTAMSGLQASSYREGDTIIPIILRNDEGFREHLDRIDSLDVYAYETGKSVPLSQVATSRLDWQPSDIRRRDQTRTMTIKADVADGFFALSILKDIRPEIAKLMKSPDWPLGYTVEYGGEFEKSQESQEAINANMPLAMGLLVLVLVFQFNSIRRPLIILLTLPPMMVGISAGMLGTNSPFGFMPMLGMISLLGIIVNNAIMLIDRIEIQRGRGMDMANAIVLSAMERARPIIMTATTTIIGMVPLSLQGGEMWRPMANLIMSGLAFATILTLVLCPVLYSLFFRQRFNDYKWDPDVVRQGSDISAA</sequence>
<evidence type="ECO:0000256" key="1">
    <source>
        <dbReference type="SAM" id="Phobius"/>
    </source>
</evidence>
<dbReference type="SUPFAM" id="SSF82714">
    <property type="entry name" value="Multidrug efflux transporter AcrB TolC docking domain, DN and DC subdomains"/>
    <property type="match status" value="2"/>
</dbReference>
<evidence type="ECO:0000313" key="2">
    <source>
        <dbReference type="EMBL" id="QGY40326.1"/>
    </source>
</evidence>
<keyword evidence="1" id="KW-0472">Membrane</keyword>
<feature type="transmembrane region" description="Helical" evidence="1">
    <location>
        <begin position="359"/>
        <end position="380"/>
    </location>
</feature>
<dbReference type="Gene3D" id="3.30.70.1320">
    <property type="entry name" value="Multidrug efflux transporter AcrB pore domain like"/>
    <property type="match status" value="1"/>
</dbReference>
<feature type="transmembrane region" description="Helical" evidence="1">
    <location>
        <begin position="906"/>
        <end position="927"/>
    </location>
</feature>
<feature type="transmembrane region" description="Helical" evidence="1">
    <location>
        <begin position="430"/>
        <end position="450"/>
    </location>
</feature>
<keyword evidence="1" id="KW-0812">Transmembrane</keyword>
<evidence type="ECO:0000313" key="3">
    <source>
        <dbReference type="Proteomes" id="UP000428328"/>
    </source>
</evidence>